<keyword evidence="3" id="KW-0862">Zinc</keyword>
<dbReference type="Pfam" id="PF09413">
    <property type="entry name" value="DUF2007"/>
    <property type="match status" value="1"/>
</dbReference>
<dbReference type="PROSITE" id="PS01358">
    <property type="entry name" value="ZF_RANBP2_1"/>
    <property type="match status" value="1"/>
</dbReference>
<dbReference type="SUPFAM" id="SSF54913">
    <property type="entry name" value="GlnB-like"/>
    <property type="match status" value="1"/>
</dbReference>
<evidence type="ECO:0000256" key="3">
    <source>
        <dbReference type="ARBA" id="ARBA00022833"/>
    </source>
</evidence>
<gene>
    <name evidence="5" type="ORF">ACFQDI_15535</name>
</gene>
<name>A0ABW0KUH0_9BACT</name>
<feature type="domain" description="RanBP2-type" evidence="4">
    <location>
        <begin position="78"/>
        <end position="107"/>
    </location>
</feature>
<keyword evidence="2" id="KW-0863">Zinc-finger</keyword>
<evidence type="ECO:0000313" key="6">
    <source>
        <dbReference type="Proteomes" id="UP001596052"/>
    </source>
</evidence>
<organism evidence="5 6">
    <name type="scientific">Prosthecobacter fluviatilis</name>
    <dbReference type="NCBI Taxonomy" id="445931"/>
    <lineage>
        <taxon>Bacteria</taxon>
        <taxon>Pseudomonadati</taxon>
        <taxon>Verrucomicrobiota</taxon>
        <taxon>Verrucomicrobiia</taxon>
        <taxon>Verrucomicrobiales</taxon>
        <taxon>Verrucomicrobiaceae</taxon>
        <taxon>Prosthecobacter</taxon>
    </lineage>
</organism>
<accession>A0ABW0KUH0</accession>
<comment type="caution">
    <text evidence="5">The sequence shown here is derived from an EMBL/GenBank/DDBJ whole genome shotgun (WGS) entry which is preliminary data.</text>
</comment>
<dbReference type="InterPro" id="IPR011322">
    <property type="entry name" value="N-reg_PII-like_a/b"/>
</dbReference>
<protein>
    <submittedName>
        <fullName evidence="5">DUF2007 domain-containing protein</fullName>
    </submittedName>
</protein>
<reference evidence="6" key="1">
    <citation type="journal article" date="2019" name="Int. J. Syst. Evol. Microbiol.">
        <title>The Global Catalogue of Microorganisms (GCM) 10K type strain sequencing project: providing services to taxonomists for standard genome sequencing and annotation.</title>
        <authorList>
            <consortium name="The Broad Institute Genomics Platform"/>
            <consortium name="The Broad Institute Genome Sequencing Center for Infectious Disease"/>
            <person name="Wu L."/>
            <person name="Ma J."/>
        </authorList>
    </citation>
    <scope>NUCLEOTIDE SEQUENCE [LARGE SCALE GENOMIC DNA]</scope>
    <source>
        <strain evidence="6">CGMCC 4.1469</strain>
    </source>
</reference>
<dbReference type="InterPro" id="IPR018551">
    <property type="entry name" value="DUF2007"/>
</dbReference>
<evidence type="ECO:0000256" key="2">
    <source>
        <dbReference type="ARBA" id="ARBA00022771"/>
    </source>
</evidence>
<dbReference type="PROSITE" id="PS50199">
    <property type="entry name" value="ZF_RANBP2_2"/>
    <property type="match status" value="1"/>
</dbReference>
<dbReference type="InterPro" id="IPR001876">
    <property type="entry name" value="Znf_RanBP2"/>
</dbReference>
<keyword evidence="6" id="KW-1185">Reference proteome</keyword>
<dbReference type="EMBL" id="JBHSMQ010000005">
    <property type="protein sequence ID" value="MFC5456276.1"/>
    <property type="molecule type" value="Genomic_DNA"/>
</dbReference>
<dbReference type="RefSeq" id="WP_377168356.1">
    <property type="nucleotide sequence ID" value="NZ_JBHSMQ010000005.1"/>
</dbReference>
<dbReference type="Proteomes" id="UP001596052">
    <property type="component" value="Unassembled WGS sequence"/>
</dbReference>
<dbReference type="Gene3D" id="3.30.70.790">
    <property type="entry name" value="UreE, C-terminal domain"/>
    <property type="match status" value="1"/>
</dbReference>
<evidence type="ECO:0000256" key="1">
    <source>
        <dbReference type="ARBA" id="ARBA00022723"/>
    </source>
</evidence>
<proteinExistence type="predicted"/>
<dbReference type="SUPFAM" id="SSF90209">
    <property type="entry name" value="Ran binding protein zinc finger-like"/>
    <property type="match status" value="1"/>
</dbReference>
<evidence type="ECO:0000313" key="5">
    <source>
        <dbReference type="EMBL" id="MFC5456276.1"/>
    </source>
</evidence>
<keyword evidence="1" id="KW-0479">Metal-binding</keyword>
<dbReference type="InterPro" id="IPR036443">
    <property type="entry name" value="Znf_RanBP2_sf"/>
</dbReference>
<sequence length="107" mass="11733">MTAVFVDPDSTRVGFAKNILESAGIASFIQNENTRTLGPSIFGFSHTPLNDPRLCVVDEERAEEAVALLREHFGAAGNASEWLCQECKESNPAAFEVCWKCQAVKNE</sequence>
<evidence type="ECO:0000259" key="4">
    <source>
        <dbReference type="PROSITE" id="PS50199"/>
    </source>
</evidence>